<organism evidence="2 3">
    <name type="scientific">Blepharisma stoltei</name>
    <dbReference type="NCBI Taxonomy" id="1481888"/>
    <lineage>
        <taxon>Eukaryota</taxon>
        <taxon>Sar</taxon>
        <taxon>Alveolata</taxon>
        <taxon>Ciliophora</taxon>
        <taxon>Postciliodesmatophora</taxon>
        <taxon>Heterotrichea</taxon>
        <taxon>Heterotrichida</taxon>
        <taxon>Blepharismidae</taxon>
        <taxon>Blepharisma</taxon>
    </lineage>
</organism>
<name>A0AAU9K0A5_9CILI</name>
<evidence type="ECO:0000313" key="2">
    <source>
        <dbReference type="EMBL" id="CAG9327409.1"/>
    </source>
</evidence>
<dbReference type="AlphaFoldDB" id="A0AAU9K0A5"/>
<dbReference type="EMBL" id="CAJZBQ010000043">
    <property type="protein sequence ID" value="CAG9327409.1"/>
    <property type="molecule type" value="Genomic_DNA"/>
</dbReference>
<keyword evidence="3" id="KW-1185">Reference proteome</keyword>
<proteinExistence type="predicted"/>
<reference evidence="2" key="1">
    <citation type="submission" date="2021-09" db="EMBL/GenBank/DDBJ databases">
        <authorList>
            <consortium name="AG Swart"/>
            <person name="Singh M."/>
            <person name="Singh A."/>
            <person name="Seah K."/>
            <person name="Emmerich C."/>
        </authorList>
    </citation>
    <scope>NUCLEOTIDE SEQUENCE</scope>
    <source>
        <strain evidence="2">ATCC30299</strain>
    </source>
</reference>
<accession>A0AAU9K0A5</accession>
<feature type="coiled-coil region" evidence="1">
    <location>
        <begin position="36"/>
        <end position="63"/>
    </location>
</feature>
<evidence type="ECO:0000313" key="3">
    <source>
        <dbReference type="Proteomes" id="UP001162131"/>
    </source>
</evidence>
<evidence type="ECO:0000256" key="1">
    <source>
        <dbReference type="SAM" id="Coils"/>
    </source>
</evidence>
<comment type="caution">
    <text evidence="2">The sequence shown here is derived from an EMBL/GenBank/DDBJ whole genome shotgun (WGS) entry which is preliminary data.</text>
</comment>
<protein>
    <submittedName>
        <fullName evidence="2">Uncharacterized protein</fullName>
    </submittedName>
</protein>
<feature type="coiled-coil region" evidence="1">
    <location>
        <begin position="126"/>
        <end position="176"/>
    </location>
</feature>
<sequence length="208" mass="24905">MAKYVKSADTTSALERKLEKIEHLLHLSDEMNKLRQEQEESKFKEINRRIEDFDKRLRRVEEYISHSLIDVEHKVEDHEIQLGQVQEFVGMKADLEDLKFNFYTDDRLIGLEKEISSKMMKMCETMEEIAGNLNNSEKEVENLKREIDMIRNEPGKENLSLRMNNLKDQVEELWKRQNVIFQHIHGELMYSEENLEEEEEVFLSKLKT</sequence>
<gene>
    <name evidence="2" type="ORF">BSTOLATCC_MIC43448</name>
</gene>
<keyword evidence="1" id="KW-0175">Coiled coil</keyword>
<dbReference type="Proteomes" id="UP001162131">
    <property type="component" value="Unassembled WGS sequence"/>
</dbReference>